<keyword evidence="4" id="KW-0472">Membrane</keyword>
<dbReference type="AlphaFoldDB" id="A0A5J4N508"/>
<proteinExistence type="predicted"/>
<reference evidence="5 6" key="1">
    <citation type="journal article" date="2019" name="Gigascience">
        <title>Whole-genome sequence of the oriental lung fluke Paragonimus westermani.</title>
        <authorList>
            <person name="Oey H."/>
            <person name="Zakrzewski M."/>
            <person name="Narain K."/>
            <person name="Devi K.R."/>
            <person name="Agatsuma T."/>
            <person name="Nawaratna S."/>
            <person name="Gobert G.N."/>
            <person name="Jones M.K."/>
            <person name="Ragan M.A."/>
            <person name="McManus D.P."/>
            <person name="Krause L."/>
        </authorList>
    </citation>
    <scope>NUCLEOTIDE SEQUENCE [LARGE SCALE GENOMIC DNA]</scope>
    <source>
        <strain evidence="5 6">IND2009</strain>
    </source>
</reference>
<organism evidence="5 6">
    <name type="scientific">Paragonimus westermani</name>
    <dbReference type="NCBI Taxonomy" id="34504"/>
    <lineage>
        <taxon>Eukaryota</taxon>
        <taxon>Metazoa</taxon>
        <taxon>Spiralia</taxon>
        <taxon>Lophotrochozoa</taxon>
        <taxon>Platyhelminthes</taxon>
        <taxon>Trematoda</taxon>
        <taxon>Digenea</taxon>
        <taxon>Plagiorchiida</taxon>
        <taxon>Troglotremata</taxon>
        <taxon>Troglotrematidae</taxon>
        <taxon>Paragonimus</taxon>
    </lineage>
</organism>
<evidence type="ECO:0000256" key="4">
    <source>
        <dbReference type="ARBA" id="ARBA00023136"/>
    </source>
</evidence>
<dbReference type="Pfam" id="PF00146">
    <property type="entry name" value="NADHdh"/>
    <property type="match status" value="1"/>
</dbReference>
<keyword evidence="2" id="KW-0812">Transmembrane</keyword>
<evidence type="ECO:0000256" key="3">
    <source>
        <dbReference type="ARBA" id="ARBA00022989"/>
    </source>
</evidence>
<keyword evidence="6" id="KW-1185">Reference proteome</keyword>
<evidence type="ECO:0000256" key="2">
    <source>
        <dbReference type="ARBA" id="ARBA00022692"/>
    </source>
</evidence>
<keyword evidence="3" id="KW-1133">Transmembrane helix</keyword>
<accession>A0A5J4N508</accession>
<dbReference type="Proteomes" id="UP000324629">
    <property type="component" value="Unassembled WGS sequence"/>
</dbReference>
<evidence type="ECO:0000313" key="6">
    <source>
        <dbReference type="Proteomes" id="UP000324629"/>
    </source>
</evidence>
<dbReference type="EMBL" id="QNGE01009491">
    <property type="protein sequence ID" value="KAA3670565.1"/>
    <property type="molecule type" value="Genomic_DNA"/>
</dbReference>
<dbReference type="GO" id="GO:0016020">
    <property type="term" value="C:membrane"/>
    <property type="evidence" value="ECO:0007669"/>
    <property type="project" value="UniProtKB-SubCell"/>
</dbReference>
<gene>
    <name evidence="5" type="ORF">DEA37_0002647</name>
</gene>
<comment type="caution">
    <text evidence="5">The sequence shown here is derived from an EMBL/GenBank/DDBJ whole genome shotgun (WGS) entry which is preliminary data.</text>
</comment>
<comment type="subcellular location">
    <subcellularLocation>
        <location evidence="1">Membrane</location>
        <topology evidence="1">Multi-pass membrane protein</topology>
    </subcellularLocation>
</comment>
<sequence>MQFRNGPSKVGLAGLLQRFADILKLVIKFKVSLFQSRS</sequence>
<name>A0A5J4N508_9TREM</name>
<protein>
    <submittedName>
        <fullName evidence="5">Uncharacterized protein</fullName>
    </submittedName>
</protein>
<evidence type="ECO:0000256" key="1">
    <source>
        <dbReference type="ARBA" id="ARBA00004141"/>
    </source>
</evidence>
<dbReference type="InterPro" id="IPR001694">
    <property type="entry name" value="NADH_UbQ_OxRdtase_su1/FPO"/>
</dbReference>
<evidence type="ECO:0000313" key="5">
    <source>
        <dbReference type="EMBL" id="KAA3670565.1"/>
    </source>
</evidence>